<name>A0A6A5SKK3_9PLEO</name>
<reference evidence="1" key="1">
    <citation type="journal article" date="2020" name="Stud. Mycol.">
        <title>101 Dothideomycetes genomes: a test case for predicting lifestyles and emergence of pathogens.</title>
        <authorList>
            <person name="Haridas S."/>
            <person name="Albert R."/>
            <person name="Binder M."/>
            <person name="Bloem J."/>
            <person name="Labutti K."/>
            <person name="Salamov A."/>
            <person name="Andreopoulos B."/>
            <person name="Baker S."/>
            <person name="Barry K."/>
            <person name="Bills G."/>
            <person name="Bluhm B."/>
            <person name="Cannon C."/>
            <person name="Castanera R."/>
            <person name="Culley D."/>
            <person name="Daum C."/>
            <person name="Ezra D."/>
            <person name="Gonzalez J."/>
            <person name="Henrissat B."/>
            <person name="Kuo A."/>
            <person name="Liang C."/>
            <person name="Lipzen A."/>
            <person name="Lutzoni F."/>
            <person name="Magnuson J."/>
            <person name="Mondo S."/>
            <person name="Nolan M."/>
            <person name="Ohm R."/>
            <person name="Pangilinan J."/>
            <person name="Park H.-J."/>
            <person name="Ramirez L."/>
            <person name="Alfaro M."/>
            <person name="Sun H."/>
            <person name="Tritt A."/>
            <person name="Yoshinaga Y."/>
            <person name="Zwiers L.-H."/>
            <person name="Turgeon B."/>
            <person name="Goodwin S."/>
            <person name="Spatafora J."/>
            <person name="Crous P."/>
            <person name="Grigoriev I."/>
        </authorList>
    </citation>
    <scope>NUCLEOTIDE SEQUENCE</scope>
    <source>
        <strain evidence="1">CBS 161.51</strain>
    </source>
</reference>
<dbReference type="AlphaFoldDB" id="A0A6A5SKK3"/>
<sequence length="172" mass="20019">MSFCEYCSKLQISLSRFMGNEPPIGNFDHRLGSLDRIDQSMDCCLFSLIRRTFEVPPLNDLGTPVLDERMKAYSRDAQVQQIEYKKPPKVLVAMTGLCIECFSIRPVTNDSLAGHPFIRLSLYKGIKKKRSWLYYMLRTMRAIYRQEVINIQLGRNIPTPDYCSYIALSYVW</sequence>
<evidence type="ECO:0000313" key="1">
    <source>
        <dbReference type="EMBL" id="KAF1940352.1"/>
    </source>
</evidence>
<proteinExistence type="predicted"/>
<dbReference type="EMBL" id="ML976064">
    <property type="protein sequence ID" value="KAF1940352.1"/>
    <property type="molecule type" value="Genomic_DNA"/>
</dbReference>
<gene>
    <name evidence="1" type="ORF">EJ02DRAFT_230560</name>
</gene>
<accession>A0A6A5SKK3</accession>
<organism evidence="1 2">
    <name type="scientific">Clathrospora elynae</name>
    <dbReference type="NCBI Taxonomy" id="706981"/>
    <lineage>
        <taxon>Eukaryota</taxon>
        <taxon>Fungi</taxon>
        <taxon>Dikarya</taxon>
        <taxon>Ascomycota</taxon>
        <taxon>Pezizomycotina</taxon>
        <taxon>Dothideomycetes</taxon>
        <taxon>Pleosporomycetidae</taxon>
        <taxon>Pleosporales</taxon>
        <taxon>Diademaceae</taxon>
        <taxon>Clathrospora</taxon>
    </lineage>
</organism>
<protein>
    <submittedName>
        <fullName evidence="1">Uncharacterized protein</fullName>
    </submittedName>
</protein>
<dbReference type="Proteomes" id="UP000800038">
    <property type="component" value="Unassembled WGS sequence"/>
</dbReference>
<keyword evidence="2" id="KW-1185">Reference proteome</keyword>
<evidence type="ECO:0000313" key="2">
    <source>
        <dbReference type="Proteomes" id="UP000800038"/>
    </source>
</evidence>